<sequence length="205" mass="22980">MIGTGRGWLLKFIRQSESVFCSVLSLSSYFLTIGLKDAFPGKHDACKSTVWEQALEQADQSFAMIEKELHEAKDQEGQQGLVKKACLMQGIIQLLIFESFLGKSNNWVLHLTPAVALFESILHDHSSSSEPDLTKVLNEMAWPERATGLLDRPLWNPDQAAFRFFTAILIYVDIIASTSTGRAPALRNTILTQSYRIGLKMYTPN</sequence>
<name>A0A8H4LIH7_9HYPO</name>
<proteinExistence type="predicted"/>
<organism evidence="2 3">
    <name type="scientific">Fusarium albosuccineum</name>
    <dbReference type="NCBI Taxonomy" id="1237068"/>
    <lineage>
        <taxon>Eukaryota</taxon>
        <taxon>Fungi</taxon>
        <taxon>Dikarya</taxon>
        <taxon>Ascomycota</taxon>
        <taxon>Pezizomycotina</taxon>
        <taxon>Sordariomycetes</taxon>
        <taxon>Hypocreomycetidae</taxon>
        <taxon>Hypocreales</taxon>
        <taxon>Nectriaceae</taxon>
        <taxon>Fusarium</taxon>
        <taxon>Fusarium decemcellulare species complex</taxon>
    </lineage>
</organism>
<keyword evidence="1" id="KW-0539">Nucleus</keyword>
<reference evidence="2 3" key="1">
    <citation type="submission" date="2020-01" db="EMBL/GenBank/DDBJ databases">
        <title>Identification and distribution of gene clusters putatively required for synthesis of sphingolipid metabolism inhibitors in phylogenetically diverse species of the filamentous fungus Fusarium.</title>
        <authorList>
            <person name="Kim H.-S."/>
            <person name="Busman M."/>
            <person name="Brown D.W."/>
            <person name="Divon H."/>
            <person name="Uhlig S."/>
            <person name="Proctor R.H."/>
        </authorList>
    </citation>
    <scope>NUCLEOTIDE SEQUENCE [LARGE SCALE GENOMIC DNA]</scope>
    <source>
        <strain evidence="2 3">NRRL 20459</strain>
    </source>
</reference>
<keyword evidence="3" id="KW-1185">Reference proteome</keyword>
<gene>
    <name evidence="2" type="ORF">FALBO_4585</name>
</gene>
<accession>A0A8H4LIH7</accession>
<dbReference type="EMBL" id="JAADYS010000600">
    <property type="protein sequence ID" value="KAF4468529.1"/>
    <property type="molecule type" value="Genomic_DNA"/>
</dbReference>
<dbReference type="AlphaFoldDB" id="A0A8H4LIH7"/>
<dbReference type="Pfam" id="PF11951">
    <property type="entry name" value="Fungal_trans_2"/>
    <property type="match status" value="1"/>
</dbReference>
<evidence type="ECO:0000313" key="2">
    <source>
        <dbReference type="EMBL" id="KAF4468529.1"/>
    </source>
</evidence>
<dbReference type="Proteomes" id="UP000554235">
    <property type="component" value="Unassembled WGS sequence"/>
</dbReference>
<dbReference type="OrthoDB" id="3251668at2759"/>
<dbReference type="InterPro" id="IPR021858">
    <property type="entry name" value="Fun_TF"/>
</dbReference>
<evidence type="ECO:0000256" key="1">
    <source>
        <dbReference type="ARBA" id="ARBA00023242"/>
    </source>
</evidence>
<protein>
    <submittedName>
        <fullName evidence="2">C6 transcription</fullName>
    </submittedName>
</protein>
<evidence type="ECO:0000313" key="3">
    <source>
        <dbReference type="Proteomes" id="UP000554235"/>
    </source>
</evidence>
<comment type="caution">
    <text evidence="2">The sequence shown here is derived from an EMBL/GenBank/DDBJ whole genome shotgun (WGS) entry which is preliminary data.</text>
</comment>